<sequence length="99" mass="9930">MSPGASHKCHTSSCTSAPASLQSLGRLAGGRGGISKLMSSEAREQALPPSPAASAAAGLVLPCRLHVTDDGAARAPPTERTCPGGSDRLRRPPNTATEG</sequence>
<protein>
    <submittedName>
        <fullName evidence="2">Uncharacterized protein</fullName>
    </submittedName>
</protein>
<evidence type="ECO:0000313" key="2">
    <source>
        <dbReference type="EMBL" id="KAJ1194002.1"/>
    </source>
</evidence>
<feature type="region of interest" description="Disordered" evidence="1">
    <location>
        <begin position="27"/>
        <end position="54"/>
    </location>
</feature>
<comment type="caution">
    <text evidence="2">The sequence shown here is derived from an EMBL/GenBank/DDBJ whole genome shotgun (WGS) entry which is preliminary data.</text>
</comment>
<dbReference type="AlphaFoldDB" id="A0AAV7UY22"/>
<reference evidence="2" key="1">
    <citation type="journal article" date="2022" name="bioRxiv">
        <title>Sequencing and chromosome-scale assembly of the giantPleurodeles waltlgenome.</title>
        <authorList>
            <person name="Brown T."/>
            <person name="Elewa A."/>
            <person name="Iarovenko S."/>
            <person name="Subramanian E."/>
            <person name="Araus A.J."/>
            <person name="Petzold A."/>
            <person name="Susuki M."/>
            <person name="Suzuki K.-i.T."/>
            <person name="Hayashi T."/>
            <person name="Toyoda A."/>
            <person name="Oliveira C."/>
            <person name="Osipova E."/>
            <person name="Leigh N.D."/>
            <person name="Simon A."/>
            <person name="Yun M.H."/>
        </authorList>
    </citation>
    <scope>NUCLEOTIDE SEQUENCE</scope>
    <source>
        <strain evidence="2">20211129_DDA</strain>
        <tissue evidence="2">Liver</tissue>
    </source>
</reference>
<evidence type="ECO:0000313" key="3">
    <source>
        <dbReference type="Proteomes" id="UP001066276"/>
    </source>
</evidence>
<proteinExistence type="predicted"/>
<dbReference type="Proteomes" id="UP001066276">
    <property type="component" value="Chromosome 2_2"/>
</dbReference>
<keyword evidence="3" id="KW-1185">Reference proteome</keyword>
<accession>A0AAV7UY22</accession>
<name>A0AAV7UY22_PLEWA</name>
<gene>
    <name evidence="2" type="ORF">NDU88_003297</name>
</gene>
<feature type="region of interest" description="Disordered" evidence="1">
    <location>
        <begin position="69"/>
        <end position="99"/>
    </location>
</feature>
<dbReference type="EMBL" id="JANPWB010000004">
    <property type="protein sequence ID" value="KAJ1194002.1"/>
    <property type="molecule type" value="Genomic_DNA"/>
</dbReference>
<evidence type="ECO:0000256" key="1">
    <source>
        <dbReference type="SAM" id="MobiDB-lite"/>
    </source>
</evidence>
<organism evidence="2 3">
    <name type="scientific">Pleurodeles waltl</name>
    <name type="common">Iberian ribbed newt</name>
    <dbReference type="NCBI Taxonomy" id="8319"/>
    <lineage>
        <taxon>Eukaryota</taxon>
        <taxon>Metazoa</taxon>
        <taxon>Chordata</taxon>
        <taxon>Craniata</taxon>
        <taxon>Vertebrata</taxon>
        <taxon>Euteleostomi</taxon>
        <taxon>Amphibia</taxon>
        <taxon>Batrachia</taxon>
        <taxon>Caudata</taxon>
        <taxon>Salamandroidea</taxon>
        <taxon>Salamandridae</taxon>
        <taxon>Pleurodelinae</taxon>
        <taxon>Pleurodeles</taxon>
    </lineage>
</organism>